<dbReference type="GO" id="GO:0009086">
    <property type="term" value="P:methionine biosynthetic process"/>
    <property type="evidence" value="ECO:0007669"/>
    <property type="project" value="InterPro"/>
</dbReference>
<dbReference type="Pfam" id="PF01717">
    <property type="entry name" value="Meth_synt_2"/>
    <property type="match status" value="1"/>
</dbReference>
<proteinExistence type="predicted"/>
<keyword evidence="6" id="KW-1185">Reference proteome</keyword>
<sequence>MSQPSLRTTVVGSYPVPEWLMAMPSGQALIDATRVVFKTQEMAGIDVVVDGELYRWDVNHPDTNGMIDYFVKPMDGIREQVTRKDIVEFSQLEGMGFRVAPAGVVEGPIDEGTLNIPRDYARARQCTHHPLKFTLTGPHMLCKTLMDHHYNSRPEMAMALGRALAKQVADIDPEVIQVDEANITGHPEEIGWAADSINLVLDGAVKAKEKGVHLCFGNYGGQSIQKGHWEQLMTLINSLHCDHVVLEFAFRGYDELQYFRDGVDPRMGLGIGVVDVKVNTVETPEQIAQRIETATKRVGDDRIRWVHPDCGFWMNKRSIADRKIANLVRGRDLFLGIDSAAS</sequence>
<dbReference type="EMBL" id="SJPV01000001">
    <property type="protein sequence ID" value="TWU42902.1"/>
    <property type="molecule type" value="Genomic_DNA"/>
</dbReference>
<name>A0A5C6E1W4_9BACT</name>
<reference evidence="5 6" key="1">
    <citation type="submission" date="2019-02" db="EMBL/GenBank/DDBJ databases">
        <title>Deep-cultivation of Planctomycetes and their phenomic and genomic characterization uncovers novel biology.</title>
        <authorList>
            <person name="Wiegand S."/>
            <person name="Jogler M."/>
            <person name="Boedeker C."/>
            <person name="Pinto D."/>
            <person name="Vollmers J."/>
            <person name="Rivas-Marin E."/>
            <person name="Kohn T."/>
            <person name="Peeters S.H."/>
            <person name="Heuer A."/>
            <person name="Rast P."/>
            <person name="Oberbeckmann S."/>
            <person name="Bunk B."/>
            <person name="Jeske O."/>
            <person name="Meyerdierks A."/>
            <person name="Storesund J.E."/>
            <person name="Kallscheuer N."/>
            <person name="Luecker S."/>
            <person name="Lage O.M."/>
            <person name="Pohl T."/>
            <person name="Merkel B.J."/>
            <person name="Hornburger P."/>
            <person name="Mueller R.-W."/>
            <person name="Bruemmer F."/>
            <person name="Labrenz M."/>
            <person name="Spormann A.M."/>
            <person name="Op Den Camp H."/>
            <person name="Overmann J."/>
            <person name="Amann R."/>
            <person name="Jetten M.S.M."/>
            <person name="Mascher T."/>
            <person name="Medema M.H."/>
            <person name="Devos D.P."/>
            <person name="Kaster A.-K."/>
            <person name="Ovreas L."/>
            <person name="Rohde M."/>
            <person name="Galperin M.Y."/>
            <person name="Jogler C."/>
        </authorList>
    </citation>
    <scope>NUCLEOTIDE SEQUENCE [LARGE SCALE GENOMIC DNA]</scope>
    <source>
        <strain evidence="5 6">Poly41</strain>
    </source>
</reference>
<dbReference type="RefSeq" id="WP_146524878.1">
    <property type="nucleotide sequence ID" value="NZ_SJPV01000001.1"/>
</dbReference>
<evidence type="ECO:0000259" key="4">
    <source>
        <dbReference type="Pfam" id="PF01717"/>
    </source>
</evidence>
<dbReference type="Proteomes" id="UP000319143">
    <property type="component" value="Unassembled WGS sequence"/>
</dbReference>
<dbReference type="GO" id="GO:0003871">
    <property type="term" value="F:5-methyltetrahydropteroyltriglutamate-homocysteine S-methyltransferase activity"/>
    <property type="evidence" value="ECO:0007669"/>
    <property type="project" value="UniProtKB-EC"/>
</dbReference>
<organism evidence="5 6">
    <name type="scientific">Novipirellula artificiosorum</name>
    <dbReference type="NCBI Taxonomy" id="2528016"/>
    <lineage>
        <taxon>Bacteria</taxon>
        <taxon>Pseudomonadati</taxon>
        <taxon>Planctomycetota</taxon>
        <taxon>Planctomycetia</taxon>
        <taxon>Pirellulales</taxon>
        <taxon>Pirellulaceae</taxon>
        <taxon>Novipirellula</taxon>
    </lineage>
</organism>
<dbReference type="AlphaFoldDB" id="A0A5C6E1W4"/>
<evidence type="ECO:0000256" key="3">
    <source>
        <dbReference type="ARBA" id="ARBA00022833"/>
    </source>
</evidence>
<feature type="domain" description="Cobalamin-independent methionine synthase MetE C-terminal/archaeal" evidence="4">
    <location>
        <begin position="32"/>
        <end position="328"/>
    </location>
</feature>
<evidence type="ECO:0000256" key="2">
    <source>
        <dbReference type="ARBA" id="ARBA00022723"/>
    </source>
</evidence>
<evidence type="ECO:0000313" key="5">
    <source>
        <dbReference type="EMBL" id="TWU42902.1"/>
    </source>
</evidence>
<dbReference type="Gene3D" id="3.20.20.210">
    <property type="match status" value="1"/>
</dbReference>
<dbReference type="GO" id="GO:0008270">
    <property type="term" value="F:zinc ion binding"/>
    <property type="evidence" value="ECO:0007669"/>
    <property type="project" value="InterPro"/>
</dbReference>
<dbReference type="GO" id="GO:0032259">
    <property type="term" value="P:methylation"/>
    <property type="evidence" value="ECO:0007669"/>
    <property type="project" value="UniProtKB-KW"/>
</dbReference>
<dbReference type="OrthoDB" id="244285at2"/>
<dbReference type="PANTHER" id="PTHR30519">
    <property type="entry name" value="5-METHYLTETRAHYDROPTEROYLTRIGLUTAMATE--HOMOCYSTEINE METHYLTRANSFERASE"/>
    <property type="match status" value="1"/>
</dbReference>
<evidence type="ECO:0000256" key="1">
    <source>
        <dbReference type="ARBA" id="ARBA00001947"/>
    </source>
</evidence>
<dbReference type="InterPro" id="IPR002629">
    <property type="entry name" value="Met_Synth_C/arc"/>
</dbReference>
<keyword evidence="3" id="KW-0862">Zinc</keyword>
<comment type="caution">
    <text evidence="5">The sequence shown here is derived from an EMBL/GenBank/DDBJ whole genome shotgun (WGS) entry which is preliminary data.</text>
</comment>
<keyword evidence="5" id="KW-0489">Methyltransferase</keyword>
<accession>A0A5C6E1W4</accession>
<comment type="cofactor">
    <cofactor evidence="1">
        <name>Zn(2+)</name>
        <dbReference type="ChEBI" id="CHEBI:29105"/>
    </cofactor>
</comment>
<keyword evidence="5" id="KW-0808">Transferase</keyword>
<evidence type="ECO:0000313" key="6">
    <source>
        <dbReference type="Proteomes" id="UP000319143"/>
    </source>
</evidence>
<dbReference type="EC" id="2.1.1.14" evidence="5"/>
<dbReference type="InterPro" id="IPR038071">
    <property type="entry name" value="UROD/MetE-like_sf"/>
</dbReference>
<gene>
    <name evidence="5" type="primary">metE</name>
    <name evidence="5" type="ORF">Poly41_12030</name>
</gene>
<keyword evidence="2" id="KW-0479">Metal-binding</keyword>
<protein>
    <submittedName>
        <fullName evidence="5">5-methyltetrahydropteroyltriglutamate--homocysteine methyltransferase</fullName>
        <ecNumber evidence="5">2.1.1.14</ecNumber>
    </submittedName>
</protein>
<dbReference type="CDD" id="cd03311">
    <property type="entry name" value="CIMS_C_terminal_like"/>
    <property type="match status" value="1"/>
</dbReference>
<dbReference type="SUPFAM" id="SSF51726">
    <property type="entry name" value="UROD/MetE-like"/>
    <property type="match status" value="1"/>
</dbReference>